<dbReference type="AlphaFoldDB" id="A0AAN4RIN5"/>
<dbReference type="SUPFAM" id="SSF53474">
    <property type="entry name" value="alpha/beta-Hydrolases"/>
    <property type="match status" value="1"/>
</dbReference>
<dbReference type="Pfam" id="PF00756">
    <property type="entry name" value="Esterase"/>
    <property type="match status" value="1"/>
</dbReference>
<dbReference type="PANTHER" id="PTHR48098:SF6">
    <property type="entry name" value="FERRI-BACILLIBACTIN ESTERASE BESA"/>
    <property type="match status" value="1"/>
</dbReference>
<dbReference type="Proteomes" id="UP000886607">
    <property type="component" value="Unassembled WGS sequence"/>
</dbReference>
<gene>
    <name evidence="1" type="ORF">TK11N_00410</name>
    <name evidence="2" type="ORF">TK2N_00410</name>
</gene>
<evidence type="ECO:0000313" key="1">
    <source>
        <dbReference type="EMBL" id="GEQ48189.1"/>
    </source>
</evidence>
<dbReference type="PANTHER" id="PTHR48098">
    <property type="entry name" value="ENTEROCHELIN ESTERASE-RELATED"/>
    <property type="match status" value="1"/>
</dbReference>
<dbReference type="RefSeq" id="WP_202583412.1">
    <property type="nucleotide sequence ID" value="NZ_BKBO01000001.1"/>
</dbReference>
<organism evidence="2 3">
    <name type="scientific">Tetragenococcus koreensis</name>
    <dbReference type="NCBI Taxonomy" id="290335"/>
    <lineage>
        <taxon>Bacteria</taxon>
        <taxon>Bacillati</taxon>
        <taxon>Bacillota</taxon>
        <taxon>Bacilli</taxon>
        <taxon>Lactobacillales</taxon>
        <taxon>Enterococcaceae</taxon>
        <taxon>Tetragenococcus</taxon>
    </lineage>
</organism>
<dbReference type="Gene3D" id="3.40.50.1820">
    <property type="entry name" value="alpha/beta hydrolase"/>
    <property type="match status" value="1"/>
</dbReference>
<protein>
    <submittedName>
        <fullName evidence="2">Esterase</fullName>
    </submittedName>
</protein>
<dbReference type="EMBL" id="BKBQ01000001">
    <property type="protein sequence ID" value="GEQ53197.1"/>
    <property type="molecule type" value="Genomic_DNA"/>
</dbReference>
<dbReference type="InterPro" id="IPR000801">
    <property type="entry name" value="Esterase-like"/>
</dbReference>
<dbReference type="InterPro" id="IPR050583">
    <property type="entry name" value="Mycobacterial_A85_antigen"/>
</dbReference>
<comment type="caution">
    <text evidence="2">The sequence shown here is derived from an EMBL/GenBank/DDBJ whole genome shotgun (WGS) entry which is preliminary data.</text>
</comment>
<evidence type="ECO:0000313" key="2">
    <source>
        <dbReference type="EMBL" id="GEQ53197.1"/>
    </source>
</evidence>
<reference evidence="2" key="1">
    <citation type="submission" date="2019-08" db="EMBL/GenBank/DDBJ databases">
        <authorList>
            <person name="Ishikawa M."/>
            <person name="Suzuki T."/>
            <person name="Matsutani M."/>
        </authorList>
    </citation>
    <scope>NUCLEOTIDE SEQUENCE</scope>
    <source>
        <strain evidence="2">7C1</strain>
        <strain evidence="1">8C4</strain>
    </source>
</reference>
<dbReference type="Proteomes" id="UP000886597">
    <property type="component" value="Unassembled WGS sequence"/>
</dbReference>
<dbReference type="InterPro" id="IPR029058">
    <property type="entry name" value="AB_hydrolase_fold"/>
</dbReference>
<name>A0AAN4RIN5_9ENTE</name>
<sequence length="272" mass="31408">MDSNYLALQTHYLEMPYMEEKRRVRVLLPSNYETETANYPVVYMHDGQNIFFSRESYSGYSWKLIPLLKNEENLPPMIIVGIDNSEENRFAEYMPWEVTIEDENETISVGGFGEAYTQWLVETVKPFIDEHYRTKQDRKHTVLAGSSLGAVVTAFAGAAYPDVFGSLGVFSLASWLSENSFIDYLTANPIDPKTKVYIQSGTNEGNETDQLLTTKDTDQAYIDSSINYYDTLLRNGHRIDCVWLRIFAGEYHFEKYWADHFGEFLAFAFDKE</sequence>
<evidence type="ECO:0000313" key="4">
    <source>
        <dbReference type="Proteomes" id="UP000886607"/>
    </source>
</evidence>
<evidence type="ECO:0000313" key="3">
    <source>
        <dbReference type="Proteomes" id="UP000886597"/>
    </source>
</evidence>
<dbReference type="EMBL" id="BKBO01000001">
    <property type="protein sequence ID" value="GEQ48189.1"/>
    <property type="molecule type" value="Genomic_DNA"/>
</dbReference>
<reference evidence="2" key="2">
    <citation type="journal article" date="2020" name="Int. Dairy J.">
        <title>Lactic acid bacterial diversity in Brie cheese focusing on salt concentration and pH of isolation medium and characterisation of halophilic and alkaliphilic lactic acid bacterial isolates.</title>
        <authorList>
            <person name="Unno R."/>
            <person name="Matsutani M."/>
            <person name="Suzuki T."/>
            <person name="Kodama K."/>
            <person name="Matsushita H."/>
            <person name="Yamasato K."/>
            <person name="Koizumi Y."/>
            <person name="Ishikawa M."/>
        </authorList>
    </citation>
    <scope>NUCLEOTIDE SEQUENCE</scope>
    <source>
        <strain evidence="2">7C1</strain>
        <strain evidence="1">8C4</strain>
    </source>
</reference>
<keyword evidence="4" id="KW-1185">Reference proteome</keyword>
<accession>A0AAN4RIN5</accession>
<proteinExistence type="predicted"/>